<reference evidence="2" key="1">
    <citation type="submission" date="2015-01" db="EMBL/GenBank/DDBJ databases">
        <title>The Genome Sequence of Cladophialophora bantiana CBS 173.52.</title>
        <authorList>
            <consortium name="The Broad Institute Genomics Platform"/>
            <person name="Cuomo C."/>
            <person name="de Hoog S."/>
            <person name="Gorbushina A."/>
            <person name="Stielow B."/>
            <person name="Teixiera M."/>
            <person name="Abouelleil A."/>
            <person name="Chapman S.B."/>
            <person name="Priest M."/>
            <person name="Young S.K."/>
            <person name="Wortman J."/>
            <person name="Nusbaum C."/>
            <person name="Birren B."/>
        </authorList>
    </citation>
    <scope>NUCLEOTIDE SEQUENCE [LARGE SCALE GENOMIC DNA]</scope>
    <source>
        <strain evidence="2">CBS 173.52</strain>
    </source>
</reference>
<dbReference type="PANTHER" id="PTHR40260">
    <property type="entry name" value="BLR8190 PROTEIN"/>
    <property type="match status" value="1"/>
</dbReference>
<dbReference type="RefSeq" id="XP_016622249.1">
    <property type="nucleotide sequence ID" value="XM_016761911.1"/>
</dbReference>
<dbReference type="GeneID" id="27697093"/>
<dbReference type="VEuPathDB" id="FungiDB:Z519_04165"/>
<evidence type="ECO:0000313" key="3">
    <source>
        <dbReference type="Proteomes" id="UP000053789"/>
    </source>
</evidence>
<proteinExistence type="inferred from homology"/>
<comment type="similarity">
    <text evidence="1">Belongs to the tpcK family.</text>
</comment>
<dbReference type="Gene3D" id="3.30.70.100">
    <property type="match status" value="1"/>
</dbReference>
<evidence type="ECO:0000313" key="2">
    <source>
        <dbReference type="EMBL" id="KIW95580.1"/>
    </source>
</evidence>
<dbReference type="InterPro" id="IPR011008">
    <property type="entry name" value="Dimeric_a/b-barrel"/>
</dbReference>
<dbReference type="AlphaFoldDB" id="A0A0D2HXC7"/>
<dbReference type="OrthoDB" id="4892971at2759"/>
<dbReference type="InterPro" id="IPR009799">
    <property type="entry name" value="EthD_dom"/>
</dbReference>
<evidence type="ECO:0008006" key="4">
    <source>
        <dbReference type="Google" id="ProtNLM"/>
    </source>
</evidence>
<dbReference type="SUPFAM" id="SSF54909">
    <property type="entry name" value="Dimeric alpha+beta barrel"/>
    <property type="match status" value="1"/>
</dbReference>
<dbReference type="NCBIfam" id="TIGR02118">
    <property type="entry name" value="EthD family reductase"/>
    <property type="match status" value="1"/>
</dbReference>
<dbReference type="EMBL" id="KN846984">
    <property type="protein sequence ID" value="KIW95580.1"/>
    <property type="molecule type" value="Genomic_DNA"/>
</dbReference>
<name>A0A0D2HXC7_CLAB1</name>
<keyword evidence="3" id="KW-1185">Reference proteome</keyword>
<protein>
    <recommendedName>
        <fullName evidence="4">EthD domain-containing protein</fullName>
    </recommendedName>
</protein>
<evidence type="ECO:0000256" key="1">
    <source>
        <dbReference type="ARBA" id="ARBA00005986"/>
    </source>
</evidence>
<accession>A0A0D2HXC7</accession>
<sequence length="109" mass="12089">MPHHVCAFYPNDDDLKLDISYYIKTHMPLVQEKFGPYGLKGWEITKFGPNADGTKPVYALQTLLIWDNAECVKKAMLSPEAPVVFGDVANFCNKQPIAMGGDVLGSTRV</sequence>
<organism evidence="2 3">
    <name type="scientific">Cladophialophora bantiana (strain ATCC 10958 / CBS 173.52 / CDC B-1940 / NIH 8579)</name>
    <name type="common">Xylohypha bantiana</name>
    <dbReference type="NCBI Taxonomy" id="1442370"/>
    <lineage>
        <taxon>Eukaryota</taxon>
        <taxon>Fungi</taxon>
        <taxon>Dikarya</taxon>
        <taxon>Ascomycota</taxon>
        <taxon>Pezizomycotina</taxon>
        <taxon>Eurotiomycetes</taxon>
        <taxon>Chaetothyriomycetidae</taxon>
        <taxon>Chaetothyriales</taxon>
        <taxon>Herpotrichiellaceae</taxon>
        <taxon>Cladophialophora</taxon>
    </lineage>
</organism>
<gene>
    <name evidence="2" type="ORF">Z519_04165</name>
</gene>
<dbReference type="HOGENOM" id="CLU_115019_1_2_1"/>
<dbReference type="GO" id="GO:0016491">
    <property type="term" value="F:oxidoreductase activity"/>
    <property type="evidence" value="ECO:0007669"/>
    <property type="project" value="InterPro"/>
</dbReference>
<dbReference type="Proteomes" id="UP000053789">
    <property type="component" value="Unassembled WGS sequence"/>
</dbReference>
<dbReference type="PANTHER" id="PTHR40260:SF2">
    <property type="entry name" value="BLR8190 PROTEIN"/>
    <property type="match status" value="1"/>
</dbReference>